<evidence type="ECO:0000256" key="6">
    <source>
        <dbReference type="SAM" id="Phobius"/>
    </source>
</evidence>
<dbReference type="Pfam" id="PF05128">
    <property type="entry name" value="DUF697"/>
    <property type="match status" value="1"/>
</dbReference>
<dbReference type="OrthoDB" id="384184at2"/>
<accession>A0A2I1K0H5</accession>
<dbReference type="Proteomes" id="UP000234384">
    <property type="component" value="Unassembled WGS sequence"/>
</dbReference>
<keyword evidence="4 6" id="KW-0472">Membrane</keyword>
<evidence type="ECO:0000256" key="1">
    <source>
        <dbReference type="ARBA" id="ARBA00004141"/>
    </source>
</evidence>
<evidence type="ECO:0000313" key="7">
    <source>
        <dbReference type="EMBL" id="PKY89035.1"/>
    </source>
</evidence>
<dbReference type="InterPro" id="IPR021147">
    <property type="entry name" value="DUF697"/>
</dbReference>
<feature type="transmembrane region" description="Helical" evidence="6">
    <location>
        <begin position="47"/>
        <end position="68"/>
    </location>
</feature>
<evidence type="ECO:0000256" key="3">
    <source>
        <dbReference type="ARBA" id="ARBA00022989"/>
    </source>
</evidence>
<dbReference type="GO" id="GO:0016020">
    <property type="term" value="C:membrane"/>
    <property type="evidence" value="ECO:0007669"/>
    <property type="project" value="UniProtKB-SubCell"/>
</dbReference>
<gene>
    <name evidence="7" type="ORF">CYJ57_04675</name>
</gene>
<name>A0A2I1K0H5_9LACT</name>
<keyword evidence="2 6" id="KW-0812">Transmembrane</keyword>
<evidence type="ECO:0000256" key="4">
    <source>
        <dbReference type="ARBA" id="ARBA00023136"/>
    </source>
</evidence>
<evidence type="ECO:0000256" key="2">
    <source>
        <dbReference type="ARBA" id="ARBA00022692"/>
    </source>
</evidence>
<evidence type="ECO:0008006" key="9">
    <source>
        <dbReference type="Google" id="ProtNLM"/>
    </source>
</evidence>
<reference evidence="7 8" key="1">
    <citation type="submission" date="2017-12" db="EMBL/GenBank/DDBJ databases">
        <title>Phylogenetic diversity of female urinary microbiome.</title>
        <authorList>
            <person name="Thomas-White K."/>
            <person name="Wolfe A.J."/>
        </authorList>
    </citation>
    <scope>NUCLEOTIDE SEQUENCE [LARGE SCALE GENOMIC DNA]</scope>
    <source>
        <strain evidence="7 8">UMB0898</strain>
    </source>
</reference>
<feature type="transmembrane region" description="Helical" evidence="6">
    <location>
        <begin position="21"/>
        <end position="41"/>
    </location>
</feature>
<evidence type="ECO:0000313" key="8">
    <source>
        <dbReference type="Proteomes" id="UP000234384"/>
    </source>
</evidence>
<organism evidence="7 8">
    <name type="scientific">Falseniella ignava</name>
    <dbReference type="NCBI Taxonomy" id="137730"/>
    <lineage>
        <taxon>Bacteria</taxon>
        <taxon>Bacillati</taxon>
        <taxon>Bacillota</taxon>
        <taxon>Bacilli</taxon>
        <taxon>Lactobacillales</taxon>
        <taxon>Aerococcaceae</taxon>
        <taxon>Falseniella</taxon>
    </lineage>
</organism>
<dbReference type="EMBL" id="PKHE01000010">
    <property type="protein sequence ID" value="PKY89035.1"/>
    <property type="molecule type" value="Genomic_DNA"/>
</dbReference>
<comment type="caution">
    <text evidence="7">The sequence shown here is derived from an EMBL/GenBank/DDBJ whole genome shotgun (WGS) entry which is preliminary data.</text>
</comment>
<dbReference type="AlphaFoldDB" id="A0A2I1K0H5"/>
<keyword evidence="5" id="KW-0175">Coiled coil</keyword>
<keyword evidence="3 6" id="KW-1133">Transmembrane helix</keyword>
<proteinExistence type="predicted"/>
<sequence>MDSMSSWLQDIQRLFRLITHIFGVIATLFLINQFMLFYRLLASIHTYLALAVTLIILLLLSYLFYRVWRIYHGPKAMKTLPHNYTRQELLKYLIQMERILRHNPNISVVPEKLPEVEIASIIDEDEVEQQIQLYQTQIESMLSQLESESNQIIQENANALFISTAISQNGVLDSAMVLYTLGRMIYQLARLYETYPTLQSLFRLYSQVITAVLAARSIEDYDLIESQLEPVITSVVGESLASMIPGMVPITNLIISSVLEGSINAFLTLRVGYITQSYLGQYEEREQRQLRTFASNYAIKQMTAILNKNSKYIVKSLAKATKNASINSARKWFNFDS</sequence>
<feature type="coiled-coil region" evidence="5">
    <location>
        <begin position="124"/>
        <end position="151"/>
    </location>
</feature>
<comment type="subcellular location">
    <subcellularLocation>
        <location evidence="1">Membrane</location>
        <topology evidence="1">Multi-pass membrane protein</topology>
    </subcellularLocation>
</comment>
<evidence type="ECO:0000256" key="5">
    <source>
        <dbReference type="SAM" id="Coils"/>
    </source>
</evidence>
<protein>
    <recommendedName>
        <fullName evidence="9">DUF697 domain-containing protein</fullName>
    </recommendedName>
</protein>